<sequence>MPQPKIAACSEWGRPWSNFGRFYGVGRGVPPPPGFDDDDSEGPHLGGAGGRHGRPPRRAWTNGNLQGGGGRGGEGGDEESDKDGDGSAVKRDGSGCCGCMPFCGWCLLICISMFVLGLVAVAVLYFAFSYNMNPLRRRLFEEADGDLYRGLIENAGGAEEKGFLPKGEADRATIEVAMEEKNFRGDLLMYLQLLWGGGGTSQWVSALVGSLSLDVG</sequence>
<dbReference type="VEuPathDB" id="CryptoDB:Cvel_10597"/>
<keyword evidence="2" id="KW-0472">Membrane</keyword>
<feature type="region of interest" description="Disordered" evidence="1">
    <location>
        <begin position="28"/>
        <end position="87"/>
    </location>
</feature>
<gene>
    <name evidence="3" type="ORF">Cvel_10597</name>
</gene>
<dbReference type="EMBL" id="CDMZ01004944">
    <property type="protein sequence ID" value="CEM51412.1"/>
    <property type="molecule type" value="Genomic_DNA"/>
</dbReference>
<dbReference type="AlphaFoldDB" id="A0A0G4I3F0"/>
<evidence type="ECO:0000313" key="3">
    <source>
        <dbReference type="EMBL" id="CEM51412.1"/>
    </source>
</evidence>
<name>A0A0G4I3F0_9ALVE</name>
<reference evidence="3" key="1">
    <citation type="submission" date="2014-11" db="EMBL/GenBank/DDBJ databases">
        <authorList>
            <person name="Otto D Thomas"/>
            <person name="Naeem Raeece"/>
        </authorList>
    </citation>
    <scope>NUCLEOTIDE SEQUENCE</scope>
</reference>
<organism evidence="3">
    <name type="scientific">Chromera velia CCMP2878</name>
    <dbReference type="NCBI Taxonomy" id="1169474"/>
    <lineage>
        <taxon>Eukaryota</taxon>
        <taxon>Sar</taxon>
        <taxon>Alveolata</taxon>
        <taxon>Colpodellida</taxon>
        <taxon>Chromeraceae</taxon>
        <taxon>Chromera</taxon>
    </lineage>
</organism>
<feature type="transmembrane region" description="Helical" evidence="2">
    <location>
        <begin position="105"/>
        <end position="128"/>
    </location>
</feature>
<evidence type="ECO:0000256" key="1">
    <source>
        <dbReference type="SAM" id="MobiDB-lite"/>
    </source>
</evidence>
<keyword evidence="2" id="KW-0812">Transmembrane</keyword>
<proteinExistence type="predicted"/>
<keyword evidence="2" id="KW-1133">Transmembrane helix</keyword>
<accession>A0A0G4I3F0</accession>
<protein>
    <submittedName>
        <fullName evidence="3">Uncharacterized protein</fullName>
    </submittedName>
</protein>
<evidence type="ECO:0000256" key="2">
    <source>
        <dbReference type="SAM" id="Phobius"/>
    </source>
</evidence>